<keyword evidence="3" id="KW-1185">Reference proteome</keyword>
<evidence type="ECO:0000313" key="2">
    <source>
        <dbReference type="EMBL" id="MFD2649377.1"/>
    </source>
</evidence>
<evidence type="ECO:0000313" key="3">
    <source>
        <dbReference type="Proteomes" id="UP001597521"/>
    </source>
</evidence>
<reference evidence="3" key="1">
    <citation type="journal article" date="2019" name="Int. J. Syst. Evol. Microbiol.">
        <title>The Global Catalogue of Microorganisms (GCM) 10K type strain sequencing project: providing services to taxonomists for standard genome sequencing and annotation.</title>
        <authorList>
            <consortium name="The Broad Institute Genomics Platform"/>
            <consortium name="The Broad Institute Genome Sequencing Center for Infectious Disease"/>
            <person name="Wu L."/>
            <person name="Ma J."/>
        </authorList>
    </citation>
    <scope>NUCLEOTIDE SEQUENCE [LARGE SCALE GENOMIC DNA]</scope>
    <source>
        <strain evidence="3">CCM 7427</strain>
    </source>
</reference>
<dbReference type="RefSeq" id="WP_386834905.1">
    <property type="nucleotide sequence ID" value="NZ_JBHUNP010000001.1"/>
</dbReference>
<dbReference type="EMBL" id="JBHUNP010000001">
    <property type="protein sequence ID" value="MFD2649377.1"/>
    <property type="molecule type" value="Genomic_DNA"/>
</dbReference>
<protein>
    <submittedName>
        <fullName evidence="2">Uncharacterized protein</fullName>
    </submittedName>
</protein>
<dbReference type="Proteomes" id="UP001597521">
    <property type="component" value="Unassembled WGS sequence"/>
</dbReference>
<name>A0ABW5QP49_9HYPH</name>
<comment type="caution">
    <text evidence="2">The sequence shown here is derived from an EMBL/GenBank/DDBJ whole genome shotgun (WGS) entry which is preliminary data.</text>
</comment>
<accession>A0ABW5QP49</accession>
<gene>
    <name evidence="2" type="ORF">ACFSX5_16445</name>
</gene>
<feature type="chain" id="PRO_5045340418" evidence="1">
    <location>
        <begin position="20"/>
        <end position="372"/>
    </location>
</feature>
<organism evidence="2 3">
    <name type="scientific">Devosia albogilva</name>
    <dbReference type="NCBI Taxonomy" id="429726"/>
    <lineage>
        <taxon>Bacteria</taxon>
        <taxon>Pseudomonadati</taxon>
        <taxon>Pseudomonadota</taxon>
        <taxon>Alphaproteobacteria</taxon>
        <taxon>Hyphomicrobiales</taxon>
        <taxon>Devosiaceae</taxon>
        <taxon>Devosia</taxon>
    </lineage>
</organism>
<evidence type="ECO:0000256" key="1">
    <source>
        <dbReference type="SAM" id="SignalP"/>
    </source>
</evidence>
<feature type="signal peptide" evidence="1">
    <location>
        <begin position="1"/>
        <end position="19"/>
    </location>
</feature>
<keyword evidence="1" id="KW-0732">Signal</keyword>
<sequence length="372" mass="38765">MRLAAAAALLLTASFPVLAQGLDPLEDAMAKMPETVLSNPAAVQFNFVDVAALHTLAGAEGLNPTVLTRAMIGGMLPPYNALQLRGPEAWNEKSFVDVEDLRYLAGFGDAPTTITIWGLENEDAAASLISALDAADFDSVSPEGVIGNGEPLAMDPTKMDPADPWRSRVGAATFAAAKGNAVIQATVPAPFGVLLEERPSMAESAVVTAALGGLEAALGDDLLVQAMLITPVFGLGAADLDIALIGLDLDMMREKLEAELEAGTEGIPVYLGGFIADAQGEQPAVLISLTYADCATAERAAEQMAQRWSDTMPTQAQGDMETATIQSPDGLCAATLKVAGTSDAGLRNPVFQALFDAYLRRDFTVVQIGKAS</sequence>
<proteinExistence type="predicted"/>